<dbReference type="PANTHER" id="PTHR34448">
    <property type="entry name" value="AMINOPEPTIDASE"/>
    <property type="match status" value="1"/>
</dbReference>
<protein>
    <submittedName>
        <fullName evidence="10">Aminopeptidase</fullName>
    </submittedName>
</protein>
<keyword evidence="9" id="KW-0482">Metalloprotease</keyword>
<keyword evidence="11" id="KW-1185">Reference proteome</keyword>
<proteinExistence type="inferred from homology"/>
<evidence type="ECO:0000256" key="7">
    <source>
        <dbReference type="ARBA" id="ARBA00022723"/>
    </source>
</evidence>
<dbReference type="InterPro" id="IPR052170">
    <property type="entry name" value="M29_Exopeptidase"/>
</dbReference>
<comment type="cofactor">
    <cofactor evidence="2">
        <name>Mg(2+)</name>
        <dbReference type="ChEBI" id="CHEBI:18420"/>
    </cofactor>
</comment>
<dbReference type="EMBL" id="PXZM01000046">
    <property type="protein sequence ID" value="PSJ87924.1"/>
    <property type="molecule type" value="Genomic_DNA"/>
</dbReference>
<evidence type="ECO:0000256" key="5">
    <source>
        <dbReference type="ARBA" id="ARBA00022438"/>
    </source>
</evidence>
<sequence>MLDPRLTKLANVLVNYSTNVQPGDNVLIDAMEVDAALIKELVKAVSRAGGHSFVSLRESSISRQLLLTGTEEQFRLESEMDKERMEKMQACIIIEGGLNINEVSDVPDEQMKLATSFVKEVSIVRLKKKWVYLRYPTPSMAQLANKSTEAFEQFYFDVCTMDYAKMAKAMQPLKELMERTDRVKITGPGTELTFSIKGIPAIPCPGHYNIPDGEVFTAPVRDSVNGVISFNTPSPYQGFTFEKVRLEFVDGKIVHATANDTERLNSILDTDEGARYIGEFALGVHPVIREPMQDILFDEKIDGSFHFTPGRCYDDASNGNKSNIHWDMVMIQRPEYGGGEIWFDDHLIRRDGRFLLPELAPLNPENLKEQEEHEA</sequence>
<evidence type="ECO:0000256" key="1">
    <source>
        <dbReference type="ARBA" id="ARBA00001941"/>
    </source>
</evidence>
<dbReference type="PANTHER" id="PTHR34448:SF1">
    <property type="entry name" value="BLL6088 PROTEIN"/>
    <property type="match status" value="1"/>
</dbReference>
<dbReference type="OrthoDB" id="9803993at2"/>
<dbReference type="GO" id="GO:0008237">
    <property type="term" value="F:metallopeptidase activity"/>
    <property type="evidence" value="ECO:0007669"/>
    <property type="project" value="UniProtKB-KW"/>
</dbReference>
<dbReference type="Pfam" id="PF02073">
    <property type="entry name" value="Peptidase_M29"/>
    <property type="match status" value="1"/>
</dbReference>
<comment type="cofactor">
    <cofactor evidence="3">
        <name>Zn(2+)</name>
        <dbReference type="ChEBI" id="CHEBI:29105"/>
    </cofactor>
</comment>
<dbReference type="InterPro" id="IPR035097">
    <property type="entry name" value="M29_N-terminal"/>
</dbReference>
<keyword evidence="6" id="KW-0645">Protease</keyword>
<evidence type="ECO:0000313" key="10">
    <source>
        <dbReference type="EMBL" id="PSJ87924.1"/>
    </source>
</evidence>
<reference evidence="10 11" key="1">
    <citation type="submission" date="2018-03" db="EMBL/GenBank/DDBJ databases">
        <title>Brevisbacillus phylogenomics.</title>
        <authorList>
            <person name="Dunlap C."/>
        </authorList>
    </citation>
    <scope>NUCLEOTIDE SEQUENCE [LARGE SCALE GENOMIC DNA]</scope>
    <source>
        <strain evidence="10 11">NRRL NRS-1210</strain>
    </source>
</reference>
<evidence type="ECO:0000256" key="6">
    <source>
        <dbReference type="ARBA" id="ARBA00022670"/>
    </source>
</evidence>
<dbReference type="InterPro" id="IPR000787">
    <property type="entry name" value="Peptidase_M29"/>
</dbReference>
<comment type="similarity">
    <text evidence="4">Belongs to the peptidase M29 family.</text>
</comment>
<dbReference type="GO" id="GO:0006508">
    <property type="term" value="P:proteolysis"/>
    <property type="evidence" value="ECO:0007669"/>
    <property type="project" value="UniProtKB-KW"/>
</dbReference>
<evidence type="ECO:0000256" key="9">
    <source>
        <dbReference type="ARBA" id="ARBA00023049"/>
    </source>
</evidence>
<comment type="caution">
    <text evidence="10">The sequence shown here is derived from an EMBL/GenBank/DDBJ whole genome shotgun (WGS) entry which is preliminary data.</text>
</comment>
<evidence type="ECO:0000313" key="11">
    <source>
        <dbReference type="Proteomes" id="UP000240419"/>
    </source>
</evidence>
<evidence type="ECO:0000256" key="8">
    <source>
        <dbReference type="ARBA" id="ARBA00022801"/>
    </source>
</evidence>
<name>A0A2P7ULP3_9BACL</name>
<evidence type="ECO:0000256" key="2">
    <source>
        <dbReference type="ARBA" id="ARBA00001946"/>
    </source>
</evidence>
<evidence type="ECO:0000256" key="4">
    <source>
        <dbReference type="ARBA" id="ARBA00008236"/>
    </source>
</evidence>
<evidence type="ECO:0000256" key="3">
    <source>
        <dbReference type="ARBA" id="ARBA00001947"/>
    </source>
</evidence>
<accession>A0A2P7ULP3</accession>
<keyword evidence="5 10" id="KW-0031">Aminopeptidase</keyword>
<keyword evidence="8" id="KW-0378">Hydrolase</keyword>
<comment type="cofactor">
    <cofactor evidence="1">
        <name>Co(2+)</name>
        <dbReference type="ChEBI" id="CHEBI:48828"/>
    </cofactor>
</comment>
<dbReference type="Gene3D" id="3.40.1830.10">
    <property type="entry name" value="Thermophilic metalloprotease (M29)"/>
    <property type="match status" value="1"/>
</dbReference>
<dbReference type="RefSeq" id="WP_106841471.1">
    <property type="nucleotide sequence ID" value="NZ_JBCNIW010000011.1"/>
</dbReference>
<dbReference type="Proteomes" id="UP000240419">
    <property type="component" value="Unassembled WGS sequence"/>
</dbReference>
<organism evidence="10 11">
    <name type="scientific">Brevibacillus fortis</name>
    <dbReference type="NCBI Taxonomy" id="2126352"/>
    <lineage>
        <taxon>Bacteria</taxon>
        <taxon>Bacillati</taxon>
        <taxon>Bacillota</taxon>
        <taxon>Bacilli</taxon>
        <taxon>Bacillales</taxon>
        <taxon>Paenibacillaceae</taxon>
        <taxon>Brevibacillus</taxon>
    </lineage>
</organism>
<dbReference type="SUPFAM" id="SSF144052">
    <property type="entry name" value="Thermophilic metalloprotease-like"/>
    <property type="match status" value="1"/>
</dbReference>
<gene>
    <name evidence="10" type="ORF">C7R93_25775</name>
</gene>
<dbReference type="GO" id="GO:0004177">
    <property type="term" value="F:aminopeptidase activity"/>
    <property type="evidence" value="ECO:0007669"/>
    <property type="project" value="UniProtKB-KW"/>
</dbReference>
<dbReference type="AlphaFoldDB" id="A0A2P7ULP3"/>
<dbReference type="GO" id="GO:0046872">
    <property type="term" value="F:metal ion binding"/>
    <property type="evidence" value="ECO:0007669"/>
    <property type="project" value="UniProtKB-KW"/>
</dbReference>
<keyword evidence="7" id="KW-0479">Metal-binding</keyword>